<proteinExistence type="predicted"/>
<gene>
    <name evidence="2" type="ORF">MICPUN_55873</name>
</gene>
<dbReference type="OMA" id="MFASEMR"/>
<evidence type="ECO:0000313" key="2">
    <source>
        <dbReference type="EMBL" id="ACO60977.1"/>
    </source>
</evidence>
<dbReference type="EMBL" id="CP001323">
    <property type="protein sequence ID" value="ACO60977.1"/>
    <property type="molecule type" value="Genomic_DNA"/>
</dbReference>
<dbReference type="InParanoid" id="C1DYP3"/>
<feature type="compositionally biased region" description="Basic and acidic residues" evidence="1">
    <location>
        <begin position="52"/>
        <end position="63"/>
    </location>
</feature>
<sequence length="282" mass="30044">MAQGGDTLPSLMDVARREAHSELAMSPALLAFNRYQEQQREELKNPSALAAARDELKGRDKGESPGVEDEANVELRLEKLIGKRWKNLDRETRDKLVAEARGEQAKLIAEGGVPAPSNSGRGSKSKRAASKRAAPGPDGAPVAKRKPGRPRKVPSAQLDAPLDAQLAPGGAPPARPRTTAATGGARVPVFVSAHQPHVTPQPVGPWPPVRVTSLEGPLRPVPPGGEDLRGHVVEGVVDGAFDAGYFLTVRANGCLLRGIIWREEECLRAVGANAQAKKLQNR</sequence>
<evidence type="ECO:0000256" key="1">
    <source>
        <dbReference type="SAM" id="MobiDB-lite"/>
    </source>
</evidence>
<dbReference type="AlphaFoldDB" id="C1DYP3"/>
<evidence type="ECO:0000313" key="3">
    <source>
        <dbReference type="Proteomes" id="UP000002009"/>
    </source>
</evidence>
<name>C1DYP3_MICCC</name>
<dbReference type="PANTHER" id="PTHR34682">
    <property type="entry name" value="AT HOOK MOTIF-CONTAINING PROTEIN"/>
    <property type="match status" value="1"/>
</dbReference>
<feature type="region of interest" description="Disordered" evidence="1">
    <location>
        <begin position="107"/>
        <end position="181"/>
    </location>
</feature>
<feature type="compositionally biased region" description="Low complexity" evidence="1">
    <location>
        <begin position="156"/>
        <end position="169"/>
    </location>
</feature>
<dbReference type="GeneID" id="8241397"/>
<dbReference type="PANTHER" id="PTHR34682:SF1">
    <property type="entry name" value="PROTEIN METABOLIC NETWORK MODULATOR 1"/>
    <property type="match status" value="1"/>
</dbReference>
<organism evidence="2 3">
    <name type="scientific">Micromonas commoda (strain RCC299 / NOUM17 / CCMP2709)</name>
    <name type="common">Picoplanktonic green alga</name>
    <dbReference type="NCBI Taxonomy" id="296587"/>
    <lineage>
        <taxon>Eukaryota</taxon>
        <taxon>Viridiplantae</taxon>
        <taxon>Chlorophyta</taxon>
        <taxon>Mamiellophyceae</taxon>
        <taxon>Mamiellales</taxon>
        <taxon>Mamiellaceae</taxon>
        <taxon>Micromonas</taxon>
    </lineage>
</organism>
<dbReference type="Proteomes" id="UP000002009">
    <property type="component" value="Chromosome 2"/>
</dbReference>
<dbReference type="RefSeq" id="XP_002499719.1">
    <property type="nucleotide sequence ID" value="XM_002499673.1"/>
</dbReference>
<dbReference type="OrthoDB" id="1919336at2759"/>
<feature type="region of interest" description="Disordered" evidence="1">
    <location>
        <begin position="38"/>
        <end position="70"/>
    </location>
</feature>
<feature type="compositionally biased region" description="Basic residues" evidence="1">
    <location>
        <begin position="143"/>
        <end position="152"/>
    </location>
</feature>
<accession>C1DYP3</accession>
<keyword evidence="3" id="KW-1185">Reference proteome</keyword>
<dbReference type="KEGG" id="mis:MICPUN_55873"/>
<reference evidence="2 3" key="1">
    <citation type="journal article" date="2009" name="Science">
        <title>Green evolution and dynamic adaptations revealed by genomes of the marine picoeukaryotes Micromonas.</title>
        <authorList>
            <person name="Worden A.Z."/>
            <person name="Lee J.H."/>
            <person name="Mock T."/>
            <person name="Rouze P."/>
            <person name="Simmons M.P."/>
            <person name="Aerts A.L."/>
            <person name="Allen A.E."/>
            <person name="Cuvelier M.L."/>
            <person name="Derelle E."/>
            <person name="Everett M.V."/>
            <person name="Foulon E."/>
            <person name="Grimwood J."/>
            <person name="Gundlach H."/>
            <person name="Henrissat B."/>
            <person name="Napoli C."/>
            <person name="McDonald S.M."/>
            <person name="Parker M.S."/>
            <person name="Rombauts S."/>
            <person name="Salamov A."/>
            <person name="Von Dassow P."/>
            <person name="Badger J.H."/>
            <person name="Coutinho P.M."/>
            <person name="Demir E."/>
            <person name="Dubchak I."/>
            <person name="Gentemann C."/>
            <person name="Eikrem W."/>
            <person name="Gready J.E."/>
            <person name="John U."/>
            <person name="Lanier W."/>
            <person name="Lindquist E.A."/>
            <person name="Lucas S."/>
            <person name="Mayer K.F."/>
            <person name="Moreau H."/>
            <person name="Not F."/>
            <person name="Otillar R."/>
            <person name="Panaud O."/>
            <person name="Pangilinan J."/>
            <person name="Paulsen I."/>
            <person name="Piegu B."/>
            <person name="Poliakov A."/>
            <person name="Robbens S."/>
            <person name="Schmutz J."/>
            <person name="Toulza E."/>
            <person name="Wyss T."/>
            <person name="Zelensky A."/>
            <person name="Zhou K."/>
            <person name="Armbrust E.V."/>
            <person name="Bhattacharya D."/>
            <person name="Goodenough U.W."/>
            <person name="Van de Peer Y."/>
            <person name="Grigoriev I.V."/>
        </authorList>
    </citation>
    <scope>NUCLEOTIDE SEQUENCE [LARGE SCALE GENOMIC DNA]</scope>
    <source>
        <strain evidence="3">RCC299 / NOUM17</strain>
    </source>
</reference>
<dbReference type="InterPro" id="IPR045881">
    <property type="entry name" value="MNM1-like"/>
</dbReference>
<protein>
    <submittedName>
        <fullName evidence="2">Uncharacterized protein</fullName>
    </submittedName>
</protein>